<dbReference type="AlphaFoldDB" id="A0A6G0XZC5"/>
<evidence type="ECO:0000313" key="1">
    <source>
        <dbReference type="EMBL" id="KAF0746329.1"/>
    </source>
</evidence>
<evidence type="ECO:0000313" key="2">
    <source>
        <dbReference type="Proteomes" id="UP000478052"/>
    </source>
</evidence>
<keyword evidence="2" id="KW-1185">Reference proteome</keyword>
<sequence length="386" mass="44989">MMDEAFATLHHEEEIYKVKGSGKFTTSIYADFEAILIKTDEHRGVNTAIIQKHKPMSYGFVVKVSDNVLLEMLKEFNIPITPVIYRGSREEVARHFVNNIVEVGLKIEELLKTNVNICMSDENTRRHNENNHNQGYATDYRKGVYPYKYTDDWTKLQQTTLPPIEDFYSSLTEINIEDSEYQFATEIWDHFGCQTLGIRGGLVQASMRYAKTNNYKTPDFDPTKPNSWLTYQDCNNLYEWAMSQYMPHGGFKKDYGTGLAVLDISKTIMYGYHYNVMKRHYGEKISLMYTDTDSLVYFIETDDFYEDTANNPILLDRMDKANLPRDHPCYIVERKKIPGLFSDETNDDIMTEFCELRLTRIRSIGLILPKKKLGQRVSEDMLSRII</sequence>
<organism evidence="1 2">
    <name type="scientific">Aphis craccivora</name>
    <name type="common">Cowpea aphid</name>
    <dbReference type="NCBI Taxonomy" id="307492"/>
    <lineage>
        <taxon>Eukaryota</taxon>
        <taxon>Metazoa</taxon>
        <taxon>Ecdysozoa</taxon>
        <taxon>Arthropoda</taxon>
        <taxon>Hexapoda</taxon>
        <taxon>Insecta</taxon>
        <taxon>Pterygota</taxon>
        <taxon>Neoptera</taxon>
        <taxon>Paraneoptera</taxon>
        <taxon>Hemiptera</taxon>
        <taxon>Sternorrhyncha</taxon>
        <taxon>Aphidomorpha</taxon>
        <taxon>Aphidoidea</taxon>
        <taxon>Aphididae</taxon>
        <taxon>Aphidini</taxon>
        <taxon>Aphis</taxon>
        <taxon>Aphis</taxon>
    </lineage>
</organism>
<name>A0A6G0XZC5_APHCR</name>
<accession>A0A6G0XZC5</accession>
<protein>
    <recommendedName>
        <fullName evidence="3">DNA-directed DNA polymerase</fullName>
    </recommendedName>
</protein>
<reference evidence="1 2" key="1">
    <citation type="submission" date="2019-08" db="EMBL/GenBank/DDBJ databases">
        <title>Whole genome of Aphis craccivora.</title>
        <authorList>
            <person name="Voronova N.V."/>
            <person name="Shulinski R.S."/>
            <person name="Bandarenka Y.V."/>
            <person name="Zhorov D.G."/>
            <person name="Warner D."/>
        </authorList>
    </citation>
    <scope>NUCLEOTIDE SEQUENCE [LARGE SCALE GENOMIC DNA]</scope>
    <source>
        <strain evidence="1">180601</strain>
        <tissue evidence="1">Whole Body</tissue>
    </source>
</reference>
<proteinExistence type="predicted"/>
<comment type="caution">
    <text evidence="1">The sequence shown here is derived from an EMBL/GenBank/DDBJ whole genome shotgun (WGS) entry which is preliminary data.</text>
</comment>
<dbReference type="OrthoDB" id="414982at2759"/>
<dbReference type="Proteomes" id="UP000478052">
    <property type="component" value="Unassembled WGS sequence"/>
</dbReference>
<dbReference type="PANTHER" id="PTHR31511:SF12">
    <property type="entry name" value="RHO TERMINATION FACTOR N-TERMINAL DOMAIN-CONTAINING PROTEIN"/>
    <property type="match status" value="1"/>
</dbReference>
<dbReference type="EMBL" id="VUJU01007259">
    <property type="protein sequence ID" value="KAF0746329.1"/>
    <property type="molecule type" value="Genomic_DNA"/>
</dbReference>
<evidence type="ECO:0008006" key="3">
    <source>
        <dbReference type="Google" id="ProtNLM"/>
    </source>
</evidence>
<dbReference type="PANTHER" id="PTHR31511">
    <property type="entry name" value="PROTEIN CBG23764"/>
    <property type="match status" value="1"/>
</dbReference>
<gene>
    <name evidence="1" type="ORF">FWK35_00023131</name>
</gene>